<dbReference type="KEGG" id="crq:GCK72_004421"/>
<name>A0A6A5HDL8_CAERE</name>
<gene>
    <name evidence="1" type="ORF">GCK72_004421</name>
</gene>
<comment type="caution">
    <text evidence="1">The sequence shown here is derived from an EMBL/GenBank/DDBJ whole genome shotgun (WGS) entry which is preliminary data.</text>
</comment>
<evidence type="ECO:0000313" key="2">
    <source>
        <dbReference type="Proteomes" id="UP000483820"/>
    </source>
</evidence>
<reference evidence="1 2" key="1">
    <citation type="submission" date="2019-12" db="EMBL/GenBank/DDBJ databases">
        <title>Chromosome-level assembly of the Caenorhabditis remanei genome.</title>
        <authorList>
            <person name="Teterina A.A."/>
            <person name="Willis J.H."/>
            <person name="Phillips P.C."/>
        </authorList>
    </citation>
    <scope>NUCLEOTIDE SEQUENCE [LARGE SCALE GENOMIC DNA]</scope>
    <source>
        <strain evidence="1 2">PX506</strain>
        <tissue evidence="1">Whole organism</tissue>
    </source>
</reference>
<proteinExistence type="predicted"/>
<evidence type="ECO:0000313" key="1">
    <source>
        <dbReference type="EMBL" id="KAF1764473.1"/>
    </source>
</evidence>
<dbReference type="CTD" id="9826943"/>
<dbReference type="AlphaFoldDB" id="A0A6A5HDL8"/>
<dbReference type="GeneID" id="9826943"/>
<accession>A0A6A5HDL8</accession>
<dbReference type="EMBL" id="WUAV01000002">
    <property type="protein sequence ID" value="KAF1764473.1"/>
    <property type="molecule type" value="Genomic_DNA"/>
</dbReference>
<sequence>MSYKTPDNDYKPVPVLKEYLQRKEQEFDALLDCPIHRASKEITSLLAVYDYLTPEEISTRLSQLKHQGSPENLQKNSSWKKLLNKCKFWKISKPVGK</sequence>
<dbReference type="Proteomes" id="UP000483820">
    <property type="component" value="Chromosome II"/>
</dbReference>
<organism evidence="1 2">
    <name type="scientific">Caenorhabditis remanei</name>
    <name type="common">Caenorhabditis vulgaris</name>
    <dbReference type="NCBI Taxonomy" id="31234"/>
    <lineage>
        <taxon>Eukaryota</taxon>
        <taxon>Metazoa</taxon>
        <taxon>Ecdysozoa</taxon>
        <taxon>Nematoda</taxon>
        <taxon>Chromadorea</taxon>
        <taxon>Rhabditida</taxon>
        <taxon>Rhabditina</taxon>
        <taxon>Rhabditomorpha</taxon>
        <taxon>Rhabditoidea</taxon>
        <taxon>Rhabditidae</taxon>
        <taxon>Peloderinae</taxon>
        <taxon>Caenorhabditis</taxon>
    </lineage>
</organism>
<dbReference type="RefSeq" id="XP_003097822.2">
    <property type="nucleotide sequence ID" value="XM_003097774.2"/>
</dbReference>
<protein>
    <submittedName>
        <fullName evidence="1">Uncharacterized protein</fullName>
    </submittedName>
</protein>